<keyword evidence="2" id="KW-1185">Reference proteome</keyword>
<dbReference type="Proteomes" id="UP001530400">
    <property type="component" value="Unassembled WGS sequence"/>
</dbReference>
<evidence type="ECO:0008006" key="3">
    <source>
        <dbReference type="Google" id="ProtNLM"/>
    </source>
</evidence>
<evidence type="ECO:0000313" key="1">
    <source>
        <dbReference type="EMBL" id="KAL3768618.1"/>
    </source>
</evidence>
<organism evidence="1 2">
    <name type="scientific">Cyclotella atomus</name>
    <dbReference type="NCBI Taxonomy" id="382360"/>
    <lineage>
        <taxon>Eukaryota</taxon>
        <taxon>Sar</taxon>
        <taxon>Stramenopiles</taxon>
        <taxon>Ochrophyta</taxon>
        <taxon>Bacillariophyta</taxon>
        <taxon>Coscinodiscophyceae</taxon>
        <taxon>Thalassiosirophycidae</taxon>
        <taxon>Stephanodiscales</taxon>
        <taxon>Stephanodiscaceae</taxon>
        <taxon>Cyclotella</taxon>
    </lineage>
</organism>
<dbReference type="EMBL" id="JALLPJ020001343">
    <property type="protein sequence ID" value="KAL3768618.1"/>
    <property type="molecule type" value="Genomic_DNA"/>
</dbReference>
<gene>
    <name evidence="1" type="ORF">ACHAWO_009637</name>
</gene>
<sequence>MEMEKGQECLPWSGKLNPFGKKSTERAMERLNDWSDVACDLFCATADNNNGARLVLNRMKDALYSTEMPTAKQQQQKLQLNQVIPKQILKGHISQSTPTGLFSFGIGPSKHIQSVTLADEFLISQSIDLQSIHSQLLVETCSSRLIGGPDWSEEELRRGLGVWLEEVMGLVYFNGDLARAVLMCYNAIEARDGRSDSRLGRVMYRGEMNGVVSGGSEGAAARSKW</sequence>
<evidence type="ECO:0000313" key="2">
    <source>
        <dbReference type="Proteomes" id="UP001530400"/>
    </source>
</evidence>
<comment type="caution">
    <text evidence="1">The sequence shown here is derived from an EMBL/GenBank/DDBJ whole genome shotgun (WGS) entry which is preliminary data.</text>
</comment>
<reference evidence="1 2" key="1">
    <citation type="submission" date="2024-10" db="EMBL/GenBank/DDBJ databases">
        <title>Updated reference genomes for cyclostephanoid diatoms.</title>
        <authorList>
            <person name="Roberts W.R."/>
            <person name="Alverson A.J."/>
        </authorList>
    </citation>
    <scope>NUCLEOTIDE SEQUENCE [LARGE SCALE GENOMIC DNA]</scope>
    <source>
        <strain evidence="1 2">AJA010-31</strain>
    </source>
</reference>
<proteinExistence type="predicted"/>
<dbReference type="AlphaFoldDB" id="A0ABD3MXG6"/>
<protein>
    <recommendedName>
        <fullName evidence="3">RNase III domain-containing protein</fullName>
    </recommendedName>
</protein>
<accession>A0ABD3MXG6</accession>
<name>A0ABD3MXG6_9STRA</name>